<dbReference type="InterPro" id="IPR014710">
    <property type="entry name" value="RmlC-like_jellyroll"/>
</dbReference>
<dbReference type="Gene3D" id="2.60.120.10">
    <property type="entry name" value="Jelly Rolls"/>
    <property type="match status" value="1"/>
</dbReference>
<proteinExistence type="predicted"/>
<evidence type="ECO:0000259" key="5">
    <source>
        <dbReference type="PROSITE" id="PS51063"/>
    </source>
</evidence>
<dbReference type="InterPro" id="IPR036390">
    <property type="entry name" value="WH_DNA-bd_sf"/>
</dbReference>
<evidence type="ECO:0000313" key="7">
    <source>
        <dbReference type="Proteomes" id="UP001596435"/>
    </source>
</evidence>
<dbReference type="PANTHER" id="PTHR24567:SF68">
    <property type="entry name" value="DNA-BINDING TRANSCRIPTIONAL DUAL REGULATOR CRP"/>
    <property type="match status" value="1"/>
</dbReference>
<dbReference type="SMART" id="SM00419">
    <property type="entry name" value="HTH_CRP"/>
    <property type="match status" value="1"/>
</dbReference>
<dbReference type="Pfam" id="PF13545">
    <property type="entry name" value="HTH_Crp_2"/>
    <property type="match status" value="1"/>
</dbReference>
<sequence length="227" mass="24187">MAEWDLSWPARSFLATIGPLAGRELLRRGRERAFRRGETVLDHGSDSRHVVLLVSGLAKVVGSAAPGHESVLALRTRGDLLGEMAFLTGLPRSARVAAAGPVRARLISADGFAAFLAEHPAAATAVAETVTHRLRKANERRTEFAALSAAARIAHALADVADVYGPAPGGGWVVGPECTQADLASLASVSVRTVEKVLRDLEVAGLVERRRRALTVRDPRALREVKD</sequence>
<evidence type="ECO:0000313" key="6">
    <source>
        <dbReference type="EMBL" id="MFC7184302.1"/>
    </source>
</evidence>
<evidence type="ECO:0000256" key="3">
    <source>
        <dbReference type="ARBA" id="ARBA00023163"/>
    </source>
</evidence>
<comment type="caution">
    <text evidence="6">The sequence shown here is derived from an EMBL/GenBank/DDBJ whole genome shotgun (WGS) entry which is preliminary data.</text>
</comment>
<dbReference type="Proteomes" id="UP001596435">
    <property type="component" value="Unassembled WGS sequence"/>
</dbReference>
<evidence type="ECO:0000256" key="1">
    <source>
        <dbReference type="ARBA" id="ARBA00023015"/>
    </source>
</evidence>
<dbReference type="CDD" id="cd00038">
    <property type="entry name" value="CAP_ED"/>
    <property type="match status" value="1"/>
</dbReference>
<dbReference type="RefSeq" id="WP_345706117.1">
    <property type="nucleotide sequence ID" value="NZ_BAABKV010000001.1"/>
</dbReference>
<gene>
    <name evidence="6" type="ORF">ACFQMG_32595</name>
</gene>
<feature type="domain" description="Cyclic nucleotide-binding" evidence="4">
    <location>
        <begin position="13"/>
        <end position="116"/>
    </location>
</feature>
<reference evidence="7" key="1">
    <citation type="journal article" date="2019" name="Int. J. Syst. Evol. Microbiol.">
        <title>The Global Catalogue of Microorganisms (GCM) 10K type strain sequencing project: providing services to taxonomists for standard genome sequencing and annotation.</title>
        <authorList>
            <consortium name="The Broad Institute Genomics Platform"/>
            <consortium name="The Broad Institute Genome Sequencing Center for Infectious Disease"/>
            <person name="Wu L."/>
            <person name="Ma J."/>
        </authorList>
    </citation>
    <scope>NUCLEOTIDE SEQUENCE [LARGE SCALE GENOMIC DNA]</scope>
    <source>
        <strain evidence="7">CGMCC 1.12859</strain>
    </source>
</reference>
<keyword evidence="7" id="KW-1185">Reference proteome</keyword>
<dbReference type="EMBL" id="JBHTAJ010000096">
    <property type="protein sequence ID" value="MFC7184302.1"/>
    <property type="molecule type" value="Genomic_DNA"/>
</dbReference>
<keyword evidence="2" id="KW-0238">DNA-binding</keyword>
<evidence type="ECO:0000256" key="2">
    <source>
        <dbReference type="ARBA" id="ARBA00023125"/>
    </source>
</evidence>
<protein>
    <submittedName>
        <fullName evidence="6">Crp/Fnr family transcriptional regulator</fullName>
    </submittedName>
</protein>
<organism evidence="6 7">
    <name type="scientific">Kitasatospora paranensis</name>
    <dbReference type="NCBI Taxonomy" id="258053"/>
    <lineage>
        <taxon>Bacteria</taxon>
        <taxon>Bacillati</taxon>
        <taxon>Actinomycetota</taxon>
        <taxon>Actinomycetes</taxon>
        <taxon>Kitasatosporales</taxon>
        <taxon>Streptomycetaceae</taxon>
        <taxon>Kitasatospora</taxon>
    </lineage>
</organism>
<dbReference type="Pfam" id="PF00027">
    <property type="entry name" value="cNMP_binding"/>
    <property type="match status" value="1"/>
</dbReference>
<keyword evidence="3" id="KW-0804">Transcription</keyword>
<dbReference type="InterPro" id="IPR012318">
    <property type="entry name" value="HTH_CRP"/>
</dbReference>
<evidence type="ECO:0000259" key="4">
    <source>
        <dbReference type="PROSITE" id="PS50042"/>
    </source>
</evidence>
<name>A0ABW2G7C5_9ACTN</name>
<dbReference type="SMART" id="SM00100">
    <property type="entry name" value="cNMP"/>
    <property type="match status" value="1"/>
</dbReference>
<dbReference type="InterPro" id="IPR050397">
    <property type="entry name" value="Env_Response_Regulators"/>
</dbReference>
<dbReference type="PANTHER" id="PTHR24567">
    <property type="entry name" value="CRP FAMILY TRANSCRIPTIONAL REGULATORY PROTEIN"/>
    <property type="match status" value="1"/>
</dbReference>
<keyword evidence="1" id="KW-0805">Transcription regulation</keyword>
<feature type="domain" description="HTH crp-type" evidence="5">
    <location>
        <begin position="147"/>
        <end position="220"/>
    </location>
</feature>
<dbReference type="PROSITE" id="PS50042">
    <property type="entry name" value="CNMP_BINDING_3"/>
    <property type="match status" value="1"/>
</dbReference>
<dbReference type="InterPro" id="IPR000595">
    <property type="entry name" value="cNMP-bd_dom"/>
</dbReference>
<dbReference type="InterPro" id="IPR018490">
    <property type="entry name" value="cNMP-bd_dom_sf"/>
</dbReference>
<accession>A0ABW2G7C5</accession>
<dbReference type="PROSITE" id="PS51063">
    <property type="entry name" value="HTH_CRP_2"/>
    <property type="match status" value="1"/>
</dbReference>
<dbReference type="SUPFAM" id="SSF51206">
    <property type="entry name" value="cAMP-binding domain-like"/>
    <property type="match status" value="1"/>
</dbReference>
<dbReference type="SUPFAM" id="SSF46785">
    <property type="entry name" value="Winged helix' DNA-binding domain"/>
    <property type="match status" value="1"/>
</dbReference>